<dbReference type="GO" id="GO:0005886">
    <property type="term" value="C:plasma membrane"/>
    <property type="evidence" value="ECO:0007669"/>
    <property type="project" value="TreeGrafter"/>
</dbReference>
<keyword evidence="4" id="KW-0547">Nucleotide-binding</keyword>
<keyword evidence="5" id="KW-0067">ATP-binding</keyword>
<dbReference type="Pfam" id="PF21090">
    <property type="entry name" value="P-loop_SecA"/>
    <property type="match status" value="1"/>
</dbReference>
<evidence type="ECO:0000313" key="11">
    <source>
        <dbReference type="EMBL" id="GAG69245.1"/>
    </source>
</evidence>
<dbReference type="AlphaFoldDB" id="X0ZHY2"/>
<keyword evidence="7" id="KW-1278">Translocase</keyword>
<reference evidence="11" key="1">
    <citation type="journal article" date="2014" name="Front. Microbiol.">
        <title>High frequency of phylogenetically diverse reductive dehalogenase-homologous genes in deep subseafloor sedimentary metagenomes.</title>
        <authorList>
            <person name="Kawai M."/>
            <person name="Futagami T."/>
            <person name="Toyoda A."/>
            <person name="Takaki Y."/>
            <person name="Nishi S."/>
            <person name="Hori S."/>
            <person name="Arai W."/>
            <person name="Tsubouchi T."/>
            <person name="Morono Y."/>
            <person name="Uchiyama I."/>
            <person name="Ito T."/>
            <person name="Fujiyama A."/>
            <person name="Inagaki F."/>
            <person name="Takami H."/>
        </authorList>
    </citation>
    <scope>NUCLEOTIDE SEQUENCE</scope>
    <source>
        <strain evidence="11">Expedition CK06-06</strain>
    </source>
</reference>
<dbReference type="InterPro" id="IPR014018">
    <property type="entry name" value="SecA_motor_DEAD"/>
</dbReference>
<dbReference type="PANTHER" id="PTHR30612:SF0">
    <property type="entry name" value="CHLOROPLAST PROTEIN-TRANSPORTING ATPASE"/>
    <property type="match status" value="1"/>
</dbReference>
<dbReference type="InterPro" id="IPR011130">
    <property type="entry name" value="SecA_preprotein_X-link_dom"/>
</dbReference>
<comment type="caution">
    <text evidence="11">The sequence shown here is derived from an EMBL/GenBank/DDBJ whole genome shotgun (WGS) entry which is preliminary data.</text>
</comment>
<dbReference type="PROSITE" id="PS51196">
    <property type="entry name" value="SECA_MOTOR_DEAD"/>
    <property type="match status" value="1"/>
</dbReference>
<evidence type="ECO:0000256" key="5">
    <source>
        <dbReference type="ARBA" id="ARBA00022840"/>
    </source>
</evidence>
<dbReference type="SUPFAM" id="SSF81767">
    <property type="entry name" value="Pre-protein crosslinking domain of SecA"/>
    <property type="match status" value="1"/>
</dbReference>
<dbReference type="InterPro" id="IPR044722">
    <property type="entry name" value="SecA_SF2_C"/>
</dbReference>
<protein>
    <recommendedName>
        <fullName evidence="10">SecA family profile domain-containing protein</fullName>
    </recommendedName>
</protein>
<dbReference type="InterPro" id="IPR027417">
    <property type="entry name" value="P-loop_NTPase"/>
</dbReference>
<evidence type="ECO:0000256" key="9">
    <source>
        <dbReference type="ARBA" id="ARBA00023136"/>
    </source>
</evidence>
<gene>
    <name evidence="11" type="ORF">S01H4_10938</name>
</gene>
<evidence type="ECO:0000256" key="1">
    <source>
        <dbReference type="ARBA" id="ARBA00022448"/>
    </source>
</evidence>
<dbReference type="GO" id="GO:0006605">
    <property type="term" value="P:protein targeting"/>
    <property type="evidence" value="ECO:0007669"/>
    <property type="project" value="InterPro"/>
</dbReference>
<dbReference type="GO" id="GO:0005524">
    <property type="term" value="F:ATP binding"/>
    <property type="evidence" value="ECO:0007669"/>
    <property type="project" value="UniProtKB-KW"/>
</dbReference>
<dbReference type="Pfam" id="PF01043">
    <property type="entry name" value="SecA_PP_bind"/>
    <property type="match status" value="1"/>
</dbReference>
<feature type="non-terminal residue" evidence="11">
    <location>
        <position position="295"/>
    </location>
</feature>
<dbReference type="GO" id="GO:0006886">
    <property type="term" value="P:intracellular protein transport"/>
    <property type="evidence" value="ECO:0007669"/>
    <property type="project" value="InterPro"/>
</dbReference>
<evidence type="ECO:0000256" key="2">
    <source>
        <dbReference type="ARBA" id="ARBA00022475"/>
    </source>
</evidence>
<proteinExistence type="predicted"/>
<dbReference type="PRINTS" id="PR00906">
    <property type="entry name" value="SECA"/>
</dbReference>
<evidence type="ECO:0000256" key="7">
    <source>
        <dbReference type="ARBA" id="ARBA00022967"/>
    </source>
</evidence>
<feature type="non-terminal residue" evidence="11">
    <location>
        <position position="1"/>
    </location>
</feature>
<evidence type="ECO:0000256" key="3">
    <source>
        <dbReference type="ARBA" id="ARBA00022490"/>
    </source>
</evidence>
<evidence type="ECO:0000256" key="4">
    <source>
        <dbReference type="ARBA" id="ARBA00022741"/>
    </source>
</evidence>
<dbReference type="Pfam" id="PF07517">
    <property type="entry name" value="SecA_DEAD"/>
    <property type="match status" value="1"/>
</dbReference>
<keyword evidence="3" id="KW-0963">Cytoplasm</keyword>
<dbReference type="InterPro" id="IPR011115">
    <property type="entry name" value="SecA_DEAD"/>
</dbReference>
<evidence type="ECO:0000256" key="8">
    <source>
        <dbReference type="ARBA" id="ARBA00023010"/>
    </source>
</evidence>
<dbReference type="SMART" id="SM00958">
    <property type="entry name" value="SecA_PP_bind"/>
    <property type="match status" value="1"/>
</dbReference>
<dbReference type="GO" id="GO:0005829">
    <property type="term" value="C:cytosol"/>
    <property type="evidence" value="ECO:0007669"/>
    <property type="project" value="TreeGrafter"/>
</dbReference>
<keyword evidence="9" id="KW-0472">Membrane</keyword>
<dbReference type="SMART" id="SM00957">
    <property type="entry name" value="SecA_DEAD"/>
    <property type="match status" value="1"/>
</dbReference>
<dbReference type="Gene3D" id="3.90.1440.10">
    <property type="entry name" value="SecA, preprotein cross-linking domain"/>
    <property type="match status" value="1"/>
</dbReference>
<evidence type="ECO:0000256" key="6">
    <source>
        <dbReference type="ARBA" id="ARBA00022927"/>
    </source>
</evidence>
<keyword evidence="2" id="KW-1003">Cell membrane</keyword>
<keyword evidence="6" id="KW-0653">Protein transport</keyword>
<dbReference type="GO" id="GO:0017038">
    <property type="term" value="P:protein import"/>
    <property type="evidence" value="ECO:0007669"/>
    <property type="project" value="InterPro"/>
</dbReference>
<dbReference type="PANTHER" id="PTHR30612">
    <property type="entry name" value="SECA INNER MEMBRANE COMPONENT OF SEC PROTEIN SECRETION SYSTEM"/>
    <property type="match status" value="1"/>
</dbReference>
<keyword evidence="1" id="KW-0813">Transport</keyword>
<dbReference type="GO" id="GO:0043952">
    <property type="term" value="P:protein transport by the Sec complex"/>
    <property type="evidence" value="ECO:0007669"/>
    <property type="project" value="TreeGrafter"/>
</dbReference>
<feature type="domain" description="SecA family profile" evidence="10">
    <location>
        <begin position="1"/>
        <end position="295"/>
    </location>
</feature>
<dbReference type="GO" id="GO:0031522">
    <property type="term" value="C:cell envelope Sec protein transport complex"/>
    <property type="evidence" value="ECO:0007669"/>
    <property type="project" value="TreeGrafter"/>
</dbReference>
<name>X0ZHY2_9ZZZZ</name>
<dbReference type="Gene3D" id="3.40.50.300">
    <property type="entry name" value="P-loop containing nucleotide triphosphate hydrolases"/>
    <property type="match status" value="1"/>
</dbReference>
<dbReference type="InterPro" id="IPR036670">
    <property type="entry name" value="SecA_X-link_sf"/>
</dbReference>
<dbReference type="FunFam" id="3.90.1440.10:FF:000002">
    <property type="entry name" value="Protein translocase subunit SecA"/>
    <property type="match status" value="1"/>
</dbReference>
<accession>X0ZHY2</accession>
<keyword evidence="8" id="KW-0811">Translocation</keyword>
<dbReference type="SUPFAM" id="SSF52540">
    <property type="entry name" value="P-loop containing nucleoside triphosphate hydrolases"/>
    <property type="match status" value="2"/>
</dbReference>
<organism evidence="11">
    <name type="scientific">marine sediment metagenome</name>
    <dbReference type="NCBI Taxonomy" id="412755"/>
    <lineage>
        <taxon>unclassified sequences</taxon>
        <taxon>metagenomes</taxon>
        <taxon>ecological metagenomes</taxon>
    </lineage>
</organism>
<evidence type="ECO:0000259" key="10">
    <source>
        <dbReference type="PROSITE" id="PS51196"/>
    </source>
</evidence>
<sequence length="295" mass="34059">TNNEFGFDYLRDNMIFSANNQVQRGHYYAIVDEVDSILIDEARTPLIISGAPYESAKIYYTFAKLTPGLKRNVDYEVSEKERSVFVTENGVKRVEKMLKIDNLYDPKNAILIHHLNQALKALILFKRDVDYLVKNGEVVIIDEFTGRLMPGRRYSEGLHQAIEAKEGVKIKQEHQTLATITIQNYFRIYEKLAGMTGTAATEAEEFRKIYSLEVVVIPPNKPLVRNNLPDLIYKNEEIKFKNVIKDISKRYEIGQPVLVGTRSVEKSEYLSNMLKRKGIKHEVLNAKYHEREAEI</sequence>
<dbReference type="EMBL" id="BART01004299">
    <property type="protein sequence ID" value="GAG69245.1"/>
    <property type="molecule type" value="Genomic_DNA"/>
</dbReference>
<dbReference type="InterPro" id="IPR000185">
    <property type="entry name" value="SecA"/>
</dbReference>